<organism evidence="2 5">
    <name type="scientific">Nocardia seriolae</name>
    <dbReference type="NCBI Taxonomy" id="37332"/>
    <lineage>
        <taxon>Bacteria</taxon>
        <taxon>Bacillati</taxon>
        <taxon>Actinomycetota</taxon>
        <taxon>Actinomycetes</taxon>
        <taxon>Mycobacteriales</taxon>
        <taxon>Nocardiaceae</taxon>
        <taxon>Nocardia</taxon>
    </lineage>
</organism>
<dbReference type="OrthoDB" id="3587784at2"/>
<dbReference type="InterPro" id="IPR007867">
    <property type="entry name" value="GMC_OxRtase_C"/>
</dbReference>
<dbReference type="InterPro" id="IPR036188">
    <property type="entry name" value="FAD/NAD-bd_sf"/>
</dbReference>
<dbReference type="Proteomes" id="UP000180166">
    <property type="component" value="Chromosome"/>
</dbReference>
<evidence type="ECO:0000313" key="2">
    <source>
        <dbReference type="EMBL" id="APA98010.1"/>
    </source>
</evidence>
<protein>
    <submittedName>
        <fullName evidence="2">Cholesterol oxidase</fullName>
        <ecNumber evidence="2">1.1.3.6</ecNumber>
    </submittedName>
</protein>
<proteinExistence type="predicted"/>
<evidence type="ECO:0000313" key="5">
    <source>
        <dbReference type="Proteomes" id="UP000180166"/>
    </source>
</evidence>
<dbReference type="SUPFAM" id="SSF51905">
    <property type="entry name" value="FAD/NAD(P)-binding domain"/>
    <property type="match status" value="1"/>
</dbReference>
<accession>A0A0B8NG59</accession>
<reference evidence="4" key="1">
    <citation type="submission" date="2015-07" db="EMBL/GenBank/DDBJ databases">
        <title>Nocardia seriolae U-1 whole genome shotgun sequence.</title>
        <authorList>
            <person name="Imajoh M."/>
            <person name="Fukumoto Y."/>
            <person name="Sukeda M."/>
            <person name="Yamane J."/>
            <person name="Yamasaki K."/>
            <person name="Shimizu M."/>
            <person name="Ohnishi K."/>
            <person name="Oshima S."/>
        </authorList>
    </citation>
    <scope>NUCLEOTIDE SEQUENCE [LARGE SCALE GENOMIC DNA]</scope>
    <source>
        <strain evidence="4">U-1</strain>
    </source>
</reference>
<reference evidence="3 4" key="2">
    <citation type="journal article" date="2016" name="Genome Announc.">
        <title>Draft Genome Sequence of Erythromycin- and Oxytetracycline-Sensitive Nocardia seriolae Strain U-1 (NBRC 110359).</title>
        <authorList>
            <person name="Imajoh M."/>
            <person name="Sukeda M."/>
            <person name="Shimizu M."/>
            <person name="Yamane J."/>
            <person name="Ohnishi K."/>
            <person name="Oshima S."/>
        </authorList>
    </citation>
    <scope>NUCLEOTIDE SEQUENCE [LARGE SCALE GENOMIC DNA]</scope>
    <source>
        <strain evidence="3 4">U-1</strain>
    </source>
</reference>
<dbReference type="EMBL" id="BBYQ01000235">
    <property type="protein sequence ID" value="GAP33289.1"/>
    <property type="molecule type" value="Genomic_DNA"/>
</dbReference>
<keyword evidence="4" id="KW-1185">Reference proteome</keyword>
<dbReference type="EMBL" id="CP017839">
    <property type="protein sequence ID" value="APA98010.1"/>
    <property type="molecule type" value="Genomic_DNA"/>
</dbReference>
<evidence type="ECO:0000313" key="4">
    <source>
        <dbReference type="Proteomes" id="UP000037179"/>
    </source>
</evidence>
<name>A0A0B8NG59_9NOCA</name>
<reference evidence="2 5" key="3">
    <citation type="submission" date="2016-10" db="EMBL/GenBank/DDBJ databases">
        <title>Genome sequence of Nocardia seriolae strain EM150506, isolated from Anguila japonica.</title>
        <authorList>
            <person name="Han H.-J."/>
        </authorList>
    </citation>
    <scope>NUCLEOTIDE SEQUENCE [LARGE SCALE GENOMIC DNA]</scope>
    <source>
        <strain evidence="2 5">EM150506</strain>
    </source>
</reference>
<dbReference type="GO" id="GO:0016995">
    <property type="term" value="F:cholesterol oxidase activity"/>
    <property type="evidence" value="ECO:0007669"/>
    <property type="project" value="UniProtKB-EC"/>
</dbReference>
<dbReference type="Gene3D" id="3.50.50.60">
    <property type="entry name" value="FAD/NAD(P)-binding domain"/>
    <property type="match status" value="1"/>
</dbReference>
<keyword evidence="2" id="KW-0560">Oxidoreductase</keyword>
<sequence>MPAQHHPAVIRASIPPLSVDAHSTMLVGYGVSDGRGEFRYDPAADASTLHWPADGDSRIQDNHIGPTVERIAGPSSTLLDTNAAFPSTWHPLGGASMGTVCDLEGRVHGQPGLYVLDGALMPGSTAACNPSMTIAAIVKRAFDVLVKVDVGQLI</sequence>
<feature type="domain" description="Glucose-methanol-choline oxidoreductase C-terminal" evidence="1">
    <location>
        <begin position="83"/>
        <end position="137"/>
    </location>
</feature>
<dbReference type="Pfam" id="PF05199">
    <property type="entry name" value="GMC_oxred_C"/>
    <property type="match status" value="1"/>
</dbReference>
<evidence type="ECO:0000259" key="1">
    <source>
        <dbReference type="Pfam" id="PF05199"/>
    </source>
</evidence>
<evidence type="ECO:0000313" key="3">
    <source>
        <dbReference type="EMBL" id="GAP33289.1"/>
    </source>
</evidence>
<dbReference type="KEGG" id="nsr:NS506_03962"/>
<gene>
    <name evidence="2" type="ORF">NS506_03962</name>
    <name evidence="3" type="ORF">NSK11_contig00235-0003</name>
</gene>
<dbReference type="Proteomes" id="UP000037179">
    <property type="component" value="Unassembled WGS sequence"/>
</dbReference>
<dbReference type="AlphaFoldDB" id="A0A0B8NG59"/>
<dbReference type="SUPFAM" id="SSF54373">
    <property type="entry name" value="FAD-linked reductases, C-terminal domain"/>
    <property type="match status" value="1"/>
</dbReference>
<dbReference type="EC" id="1.1.3.6" evidence="2"/>